<feature type="region of interest" description="Disordered" evidence="1">
    <location>
        <begin position="1"/>
        <end position="49"/>
    </location>
</feature>
<name>A0A6G1FDX2_9ORYZ</name>
<keyword evidence="3" id="KW-1185">Reference proteome</keyword>
<evidence type="ECO:0000313" key="3">
    <source>
        <dbReference type="Proteomes" id="UP000479710"/>
    </source>
</evidence>
<organism evidence="2 3">
    <name type="scientific">Oryza meyeriana var. granulata</name>
    <dbReference type="NCBI Taxonomy" id="110450"/>
    <lineage>
        <taxon>Eukaryota</taxon>
        <taxon>Viridiplantae</taxon>
        <taxon>Streptophyta</taxon>
        <taxon>Embryophyta</taxon>
        <taxon>Tracheophyta</taxon>
        <taxon>Spermatophyta</taxon>
        <taxon>Magnoliopsida</taxon>
        <taxon>Liliopsida</taxon>
        <taxon>Poales</taxon>
        <taxon>Poaceae</taxon>
        <taxon>BOP clade</taxon>
        <taxon>Oryzoideae</taxon>
        <taxon>Oryzeae</taxon>
        <taxon>Oryzinae</taxon>
        <taxon>Oryza</taxon>
        <taxon>Oryza meyeriana</taxon>
    </lineage>
</organism>
<dbReference type="Proteomes" id="UP000479710">
    <property type="component" value="Unassembled WGS sequence"/>
</dbReference>
<comment type="caution">
    <text evidence="2">The sequence shown here is derived from an EMBL/GenBank/DDBJ whole genome shotgun (WGS) entry which is preliminary data.</text>
</comment>
<dbReference type="AlphaFoldDB" id="A0A6G1FDX2"/>
<gene>
    <name evidence="2" type="ORF">E2562_030407</name>
</gene>
<evidence type="ECO:0000256" key="1">
    <source>
        <dbReference type="SAM" id="MobiDB-lite"/>
    </source>
</evidence>
<accession>A0A6G1FDX2</accession>
<reference evidence="2 3" key="1">
    <citation type="submission" date="2019-11" db="EMBL/GenBank/DDBJ databases">
        <title>Whole genome sequence of Oryza granulata.</title>
        <authorList>
            <person name="Li W."/>
        </authorList>
    </citation>
    <scope>NUCLEOTIDE SEQUENCE [LARGE SCALE GENOMIC DNA]</scope>
    <source>
        <strain evidence="3">cv. Menghai</strain>
        <tissue evidence="2">Leaf</tissue>
    </source>
</reference>
<evidence type="ECO:0000313" key="2">
    <source>
        <dbReference type="EMBL" id="KAF0935120.1"/>
    </source>
</evidence>
<protein>
    <submittedName>
        <fullName evidence="2">Uncharacterized protein</fullName>
    </submittedName>
</protein>
<proteinExistence type="predicted"/>
<feature type="compositionally biased region" description="Low complexity" evidence="1">
    <location>
        <begin position="7"/>
        <end position="19"/>
    </location>
</feature>
<dbReference type="EMBL" id="SPHZ02000001">
    <property type="protein sequence ID" value="KAF0935120.1"/>
    <property type="molecule type" value="Genomic_DNA"/>
</dbReference>
<sequence length="66" mass="6827">MCPKPATPTTTAVVGTPTGIAHATSPEAEPRYPSRLPPGSPSPDTVPSQWHLWPQLLAGIPSTSAI</sequence>